<dbReference type="PANTHER" id="PTHR40661:SF3">
    <property type="entry name" value="FELS-1 PROPHAGE TRANSCRIPTIONAL REGULATOR"/>
    <property type="match status" value="1"/>
</dbReference>
<reference evidence="6 7" key="1">
    <citation type="submission" date="2020-08" db="EMBL/GenBank/DDBJ databases">
        <title>Genomic Encyclopedia of Type Strains, Phase IV (KMG-IV): sequencing the most valuable type-strain genomes for metagenomic binning, comparative biology and taxonomic classification.</title>
        <authorList>
            <person name="Goeker M."/>
        </authorList>
    </citation>
    <scope>NUCLEOTIDE SEQUENCE [LARGE SCALE GENOMIC DNA]</scope>
    <source>
        <strain evidence="6 7">DSM 29514</strain>
    </source>
</reference>
<dbReference type="Pfam" id="PF00717">
    <property type="entry name" value="Peptidase_S24"/>
    <property type="match status" value="1"/>
</dbReference>
<dbReference type="InterPro" id="IPR001387">
    <property type="entry name" value="Cro/C1-type_HTH"/>
</dbReference>
<keyword evidence="7" id="KW-1185">Reference proteome</keyword>
<dbReference type="Proteomes" id="UP000519897">
    <property type="component" value="Unassembled WGS sequence"/>
</dbReference>
<dbReference type="SUPFAM" id="SSF47413">
    <property type="entry name" value="lambda repressor-like DNA-binding domains"/>
    <property type="match status" value="1"/>
</dbReference>
<dbReference type="InterPro" id="IPR036286">
    <property type="entry name" value="LexA/Signal_pep-like_sf"/>
</dbReference>
<evidence type="ECO:0000313" key="7">
    <source>
        <dbReference type="Proteomes" id="UP000519897"/>
    </source>
</evidence>
<gene>
    <name evidence="6" type="ORF">GGQ72_004422</name>
</gene>
<dbReference type="Pfam" id="PF13443">
    <property type="entry name" value="HTH_26"/>
    <property type="match status" value="1"/>
</dbReference>
<dbReference type="PROSITE" id="PS50943">
    <property type="entry name" value="HTH_CROC1"/>
    <property type="match status" value="1"/>
</dbReference>
<dbReference type="InterPro" id="IPR010982">
    <property type="entry name" value="Lambda_DNA-bd_dom_sf"/>
</dbReference>
<evidence type="ECO:0000256" key="3">
    <source>
        <dbReference type="ARBA" id="ARBA00023163"/>
    </source>
</evidence>
<dbReference type="AlphaFoldDB" id="A0A7W6LML3"/>
<dbReference type="Gene3D" id="1.10.260.40">
    <property type="entry name" value="lambda repressor-like DNA-binding domains"/>
    <property type="match status" value="1"/>
</dbReference>
<keyword evidence="1" id="KW-0805">Transcription regulation</keyword>
<keyword evidence="3" id="KW-0804">Transcription</keyword>
<dbReference type="CDD" id="cd06529">
    <property type="entry name" value="S24_LexA-like"/>
    <property type="match status" value="1"/>
</dbReference>
<dbReference type="GO" id="GO:0003677">
    <property type="term" value="F:DNA binding"/>
    <property type="evidence" value="ECO:0007669"/>
    <property type="project" value="UniProtKB-KW"/>
</dbReference>
<dbReference type="EMBL" id="JACIEC010000012">
    <property type="protein sequence ID" value="MBB4145856.1"/>
    <property type="molecule type" value="Genomic_DNA"/>
</dbReference>
<dbReference type="SMART" id="SM00530">
    <property type="entry name" value="HTH_XRE"/>
    <property type="match status" value="1"/>
</dbReference>
<dbReference type="RefSeq" id="WP_246251346.1">
    <property type="nucleotide sequence ID" value="NZ_CP049247.1"/>
</dbReference>
<protein>
    <submittedName>
        <fullName evidence="6">Phage repressor protein C with HTH and peptisase S24 domain</fullName>
    </submittedName>
</protein>
<evidence type="ECO:0000256" key="2">
    <source>
        <dbReference type="ARBA" id="ARBA00023125"/>
    </source>
</evidence>
<proteinExistence type="predicted"/>
<dbReference type="Gene3D" id="2.10.109.10">
    <property type="entry name" value="Umud Fragment, subunit A"/>
    <property type="match status" value="1"/>
</dbReference>
<evidence type="ECO:0000259" key="5">
    <source>
        <dbReference type="PROSITE" id="PS50943"/>
    </source>
</evidence>
<feature type="region of interest" description="Disordered" evidence="4">
    <location>
        <begin position="71"/>
        <end position="96"/>
    </location>
</feature>
<dbReference type="SUPFAM" id="SSF51306">
    <property type="entry name" value="LexA/Signal peptidase"/>
    <property type="match status" value="1"/>
</dbReference>
<name>A0A7W6LML3_9HYPH</name>
<dbReference type="InterPro" id="IPR015927">
    <property type="entry name" value="Peptidase_S24_S26A/B/C"/>
</dbReference>
<evidence type="ECO:0000313" key="6">
    <source>
        <dbReference type="EMBL" id="MBB4145856.1"/>
    </source>
</evidence>
<dbReference type="PANTHER" id="PTHR40661">
    <property type="match status" value="1"/>
</dbReference>
<accession>A0A7W6LML3</accession>
<organism evidence="6 7">
    <name type="scientific">Rhizobium rhizoryzae</name>
    <dbReference type="NCBI Taxonomy" id="451876"/>
    <lineage>
        <taxon>Bacteria</taxon>
        <taxon>Pseudomonadati</taxon>
        <taxon>Pseudomonadota</taxon>
        <taxon>Alphaproteobacteria</taxon>
        <taxon>Hyphomicrobiales</taxon>
        <taxon>Rhizobiaceae</taxon>
        <taxon>Rhizobium/Agrobacterium group</taxon>
        <taxon>Rhizobium</taxon>
    </lineage>
</organism>
<comment type="caution">
    <text evidence="6">The sequence shown here is derived from an EMBL/GenBank/DDBJ whole genome shotgun (WGS) entry which is preliminary data.</text>
</comment>
<sequence>MLRTMSNMLINRLNSLMSQRGISANRLSLEATGARDTVRKILDGTTKNPRIDTLLKLAAVLDTTPQYLMGEEEASNGQGEQRSTLREAPPLPTRAAMPLDVPVMGTAAGSHTRGAFQFEGGVVDYVRRPPALTGARDIYALFVEGTSMEPQYHPGDLVYISPHKPPRLGDTVIIECKDGETSPQEATIGVLRRRSEKIVVIAKHNPPAEIEINRDYIKSLHKVLTTNELFGI</sequence>
<evidence type="ECO:0000256" key="1">
    <source>
        <dbReference type="ARBA" id="ARBA00023015"/>
    </source>
</evidence>
<feature type="domain" description="HTH cro/C1-type" evidence="5">
    <location>
        <begin position="13"/>
        <end position="68"/>
    </location>
</feature>
<evidence type="ECO:0000256" key="4">
    <source>
        <dbReference type="SAM" id="MobiDB-lite"/>
    </source>
</evidence>
<dbReference type="InterPro" id="IPR039418">
    <property type="entry name" value="LexA-like"/>
</dbReference>
<keyword evidence="2" id="KW-0238">DNA-binding</keyword>